<protein>
    <submittedName>
        <fullName evidence="2">Uncharacterized protein</fullName>
    </submittedName>
</protein>
<proteinExistence type="predicted"/>
<evidence type="ECO:0000313" key="2">
    <source>
        <dbReference type="EMBL" id="KAG2206418.1"/>
    </source>
</evidence>
<evidence type="ECO:0000256" key="1">
    <source>
        <dbReference type="SAM" id="MobiDB-lite"/>
    </source>
</evidence>
<accession>A0A8H7R949</accession>
<comment type="caution">
    <text evidence="2">The sequence shown here is derived from an EMBL/GenBank/DDBJ whole genome shotgun (WGS) entry which is preliminary data.</text>
</comment>
<dbReference type="AlphaFoldDB" id="A0A8H7R949"/>
<reference evidence="2 3" key="1">
    <citation type="submission" date="2020-12" db="EMBL/GenBank/DDBJ databases">
        <title>Metabolic potential, ecology and presence of endohyphal bacteria is reflected in genomic diversity of Mucoromycotina.</title>
        <authorList>
            <person name="Muszewska A."/>
            <person name="Okrasinska A."/>
            <person name="Steczkiewicz K."/>
            <person name="Drgas O."/>
            <person name="Orlowska M."/>
            <person name="Perlinska-Lenart U."/>
            <person name="Aleksandrzak-Piekarczyk T."/>
            <person name="Szatraj K."/>
            <person name="Zielenkiewicz U."/>
            <person name="Pilsyk S."/>
            <person name="Malc E."/>
            <person name="Mieczkowski P."/>
            <person name="Kruszewska J.S."/>
            <person name="Biernat P."/>
            <person name="Pawlowska J."/>
        </authorList>
    </citation>
    <scope>NUCLEOTIDE SEQUENCE [LARGE SCALE GENOMIC DNA]</scope>
    <source>
        <strain evidence="2 3">CBS 142.35</strain>
    </source>
</reference>
<evidence type="ECO:0000313" key="3">
    <source>
        <dbReference type="Proteomes" id="UP000646827"/>
    </source>
</evidence>
<gene>
    <name evidence="2" type="ORF">INT45_012674</name>
</gene>
<name>A0A8H7R949_9FUNG</name>
<sequence length="191" mass="21702">MESKTSSSESKTSSLESKTSSLKSKTPWSTSSEKSCMSARPYINMHTYDDYLKNATDFDARGARETTAVPSIVILYPEVWYGLVCPINVCQRCFVLGRLCFNFTARVAGGNRSTGHRCDQCRMGHIAGCSTNDYTTKRGIPRVHQWVINHSSVNTEMFYPSIWYYRRVIQARRTGEGTGRGYSDYALVYWH</sequence>
<feature type="region of interest" description="Disordered" evidence="1">
    <location>
        <begin position="1"/>
        <end position="34"/>
    </location>
</feature>
<dbReference type="EMBL" id="JAEPRB010001228">
    <property type="protein sequence ID" value="KAG2206418.1"/>
    <property type="molecule type" value="Genomic_DNA"/>
</dbReference>
<dbReference type="Proteomes" id="UP000646827">
    <property type="component" value="Unassembled WGS sequence"/>
</dbReference>
<organism evidence="2 3">
    <name type="scientific">Circinella minor</name>
    <dbReference type="NCBI Taxonomy" id="1195481"/>
    <lineage>
        <taxon>Eukaryota</taxon>
        <taxon>Fungi</taxon>
        <taxon>Fungi incertae sedis</taxon>
        <taxon>Mucoromycota</taxon>
        <taxon>Mucoromycotina</taxon>
        <taxon>Mucoromycetes</taxon>
        <taxon>Mucorales</taxon>
        <taxon>Lichtheimiaceae</taxon>
        <taxon>Circinella</taxon>
    </lineage>
</organism>
<keyword evidence="3" id="KW-1185">Reference proteome</keyword>
<feature type="compositionally biased region" description="Low complexity" evidence="1">
    <location>
        <begin position="1"/>
        <end position="32"/>
    </location>
</feature>